<gene>
    <name evidence="1" type="ORF">OMM_15090</name>
</gene>
<feature type="non-terminal residue" evidence="1">
    <location>
        <position position="219"/>
    </location>
</feature>
<sequence>NEWLDLFNKQRGIFDTPVILLIDEFDKLHTQLINQLVSLFREMYLKRNNYYLHGLALIGVRSVLGVDNKSGSPFNIQRSLHIENLSFDEVKNMFDEYHEESKQNIEADVVKNLFEKTQGQPGLVGWFGELLTEKYNQEPDQPIGIKLWNRVYLKSCEVEHNNTVRNIITKARDEYRTDVIKLFTDAGIHFSFDYDWCNYMYMHGIITYAEDDDGSCHIC</sequence>
<proteinExistence type="predicted"/>
<dbReference type="AlphaFoldDB" id="A0A1V1NR11"/>
<evidence type="ECO:0000313" key="2">
    <source>
        <dbReference type="Proteomes" id="UP000189670"/>
    </source>
</evidence>
<organism evidence="1 2">
    <name type="scientific">Candidatus Magnetoglobus multicellularis str. Araruama</name>
    <dbReference type="NCBI Taxonomy" id="890399"/>
    <lineage>
        <taxon>Bacteria</taxon>
        <taxon>Pseudomonadati</taxon>
        <taxon>Thermodesulfobacteriota</taxon>
        <taxon>Desulfobacteria</taxon>
        <taxon>Desulfobacterales</taxon>
        <taxon>Desulfobacteraceae</taxon>
        <taxon>Candidatus Magnetoglobus</taxon>
    </lineage>
</organism>
<reference evidence="2" key="1">
    <citation type="submission" date="2012-11" db="EMBL/GenBank/DDBJ databases">
        <authorList>
            <person name="Lucero-Rivera Y.E."/>
            <person name="Tovar-Ramirez D."/>
        </authorList>
    </citation>
    <scope>NUCLEOTIDE SEQUENCE [LARGE SCALE GENOMIC DNA]</scope>
    <source>
        <strain evidence="2">Araruama</strain>
    </source>
</reference>
<accession>A0A1V1NR11</accession>
<dbReference type="EMBL" id="ATBP01003421">
    <property type="protein sequence ID" value="ETR64936.1"/>
    <property type="molecule type" value="Genomic_DNA"/>
</dbReference>
<protein>
    <recommendedName>
        <fullName evidence="3">AAA-ATPase-like domain-containing protein</fullName>
    </recommendedName>
</protein>
<dbReference type="Proteomes" id="UP000189670">
    <property type="component" value="Unassembled WGS sequence"/>
</dbReference>
<dbReference type="SUPFAM" id="SSF52540">
    <property type="entry name" value="P-loop containing nucleoside triphosphate hydrolases"/>
    <property type="match status" value="1"/>
</dbReference>
<feature type="non-terminal residue" evidence="1">
    <location>
        <position position="1"/>
    </location>
</feature>
<comment type="caution">
    <text evidence="1">The sequence shown here is derived from an EMBL/GenBank/DDBJ whole genome shotgun (WGS) entry which is preliminary data.</text>
</comment>
<evidence type="ECO:0000313" key="1">
    <source>
        <dbReference type="EMBL" id="ETR64936.1"/>
    </source>
</evidence>
<name>A0A1V1NR11_9BACT</name>
<evidence type="ECO:0008006" key="3">
    <source>
        <dbReference type="Google" id="ProtNLM"/>
    </source>
</evidence>
<dbReference type="InterPro" id="IPR027417">
    <property type="entry name" value="P-loop_NTPase"/>
</dbReference>